<reference evidence="3" key="2">
    <citation type="submission" date="2024-04" db="EMBL/GenBank/DDBJ databases">
        <authorList>
            <person name="Chen Y."/>
            <person name="Shah S."/>
            <person name="Dougan E. K."/>
            <person name="Thang M."/>
            <person name="Chan C."/>
        </authorList>
    </citation>
    <scope>NUCLEOTIDE SEQUENCE [LARGE SCALE GENOMIC DNA]</scope>
</reference>
<dbReference type="AlphaFoldDB" id="A0A9P1CL54"/>
<dbReference type="Gene3D" id="1.10.287.70">
    <property type="match status" value="1"/>
</dbReference>
<dbReference type="EMBL" id="CAMXCT030001746">
    <property type="protein sequence ID" value="CAL4780020.1"/>
    <property type="molecule type" value="Genomic_DNA"/>
</dbReference>
<dbReference type="Gene3D" id="1.10.238.10">
    <property type="entry name" value="EF-hand"/>
    <property type="match status" value="1"/>
</dbReference>
<keyword evidence="1" id="KW-0812">Transmembrane</keyword>
<proteinExistence type="predicted"/>
<name>A0A9P1CL54_9DINO</name>
<accession>A0A9P1CL54</accession>
<feature type="transmembrane region" description="Helical" evidence="1">
    <location>
        <begin position="73"/>
        <end position="98"/>
    </location>
</feature>
<dbReference type="Proteomes" id="UP001152797">
    <property type="component" value="Unassembled WGS sequence"/>
</dbReference>
<protein>
    <submittedName>
        <fullName evidence="4">Voltage-dependent T-type calcium channel subunit alpha-1I</fullName>
    </submittedName>
</protein>
<evidence type="ECO:0000313" key="5">
    <source>
        <dbReference type="Proteomes" id="UP001152797"/>
    </source>
</evidence>
<evidence type="ECO:0000256" key="1">
    <source>
        <dbReference type="SAM" id="Phobius"/>
    </source>
</evidence>
<dbReference type="EMBL" id="CAMXCT020001746">
    <property type="protein sequence ID" value="CAL1146083.1"/>
    <property type="molecule type" value="Genomic_DNA"/>
</dbReference>
<evidence type="ECO:0000313" key="2">
    <source>
        <dbReference type="EMBL" id="CAI3992708.1"/>
    </source>
</evidence>
<evidence type="ECO:0000313" key="3">
    <source>
        <dbReference type="EMBL" id="CAL1146083.1"/>
    </source>
</evidence>
<feature type="transmembrane region" description="Helical" evidence="1">
    <location>
        <begin position="6"/>
        <end position="24"/>
    </location>
</feature>
<gene>
    <name evidence="2" type="ORF">C1SCF055_LOCUS19511</name>
</gene>
<dbReference type="OrthoDB" id="191686at2759"/>
<sequence>MVLLGVFMSMGALIMGNLLQVFYLEASYPQEDRELIWNYYGTAYRSFWTLYEITFAGNWPTRARPVMEKVSQLFVVFFFCYVTVIVFAVLRVISAVFLKDTLDAAHNDEENMMAISQHQKKEYIERLEKVFRTLDEFGDGMITQPRLEQLLAEPKVQAYFKTLDVDVTETSALFHLLDDGDGEVTLDEFIDGILRCKGPARAIDQVAMHSDIKQLDKKLSKVMKAMRATSKPQKKAHLEEENMTCAHSHAEHLKVFRMGLLEGDHSFFERQKSPV</sequence>
<keyword evidence="1" id="KW-1133">Transmembrane helix</keyword>
<keyword evidence="1" id="KW-0472">Membrane</keyword>
<keyword evidence="5" id="KW-1185">Reference proteome</keyword>
<organism evidence="2">
    <name type="scientific">Cladocopium goreaui</name>
    <dbReference type="NCBI Taxonomy" id="2562237"/>
    <lineage>
        <taxon>Eukaryota</taxon>
        <taxon>Sar</taxon>
        <taxon>Alveolata</taxon>
        <taxon>Dinophyceae</taxon>
        <taxon>Suessiales</taxon>
        <taxon>Symbiodiniaceae</taxon>
        <taxon>Cladocopium</taxon>
    </lineage>
</organism>
<comment type="caution">
    <text evidence="2">The sequence shown here is derived from an EMBL/GenBank/DDBJ whole genome shotgun (WGS) entry which is preliminary data.</text>
</comment>
<dbReference type="SUPFAM" id="SSF47473">
    <property type="entry name" value="EF-hand"/>
    <property type="match status" value="1"/>
</dbReference>
<reference evidence="2" key="1">
    <citation type="submission" date="2022-10" db="EMBL/GenBank/DDBJ databases">
        <authorList>
            <person name="Chen Y."/>
            <person name="Dougan E. K."/>
            <person name="Chan C."/>
            <person name="Rhodes N."/>
            <person name="Thang M."/>
        </authorList>
    </citation>
    <scope>NUCLEOTIDE SEQUENCE</scope>
</reference>
<dbReference type="EMBL" id="CAMXCT010001746">
    <property type="protein sequence ID" value="CAI3992708.1"/>
    <property type="molecule type" value="Genomic_DNA"/>
</dbReference>
<evidence type="ECO:0000313" key="4">
    <source>
        <dbReference type="EMBL" id="CAL4780020.1"/>
    </source>
</evidence>
<dbReference type="InterPro" id="IPR011992">
    <property type="entry name" value="EF-hand-dom_pair"/>
</dbReference>